<dbReference type="PANTHER" id="PTHR43765:SF2">
    <property type="entry name" value="2-DEHYDROPANTOATE 2-REDUCTASE"/>
    <property type="match status" value="1"/>
</dbReference>
<keyword evidence="7 10" id="KW-0560">Oxidoreductase</keyword>
<dbReference type="Gene3D" id="1.10.1040.10">
    <property type="entry name" value="N-(1-d-carboxylethyl)-l-norvaline Dehydrogenase, domain 2"/>
    <property type="match status" value="1"/>
</dbReference>
<comment type="pathway">
    <text evidence="1 10">Cofactor biosynthesis; (R)-pantothenate biosynthesis; (R)-pantoate from 3-methyl-2-oxobutanoate: step 2/2.</text>
</comment>
<evidence type="ECO:0000256" key="6">
    <source>
        <dbReference type="ARBA" id="ARBA00022857"/>
    </source>
</evidence>
<dbReference type="Gene3D" id="3.40.50.720">
    <property type="entry name" value="NAD(P)-binding Rossmann-like Domain"/>
    <property type="match status" value="1"/>
</dbReference>
<evidence type="ECO:0000256" key="2">
    <source>
        <dbReference type="ARBA" id="ARBA00007870"/>
    </source>
</evidence>
<evidence type="ECO:0000313" key="13">
    <source>
        <dbReference type="EMBL" id="EAT12355.1"/>
    </source>
</evidence>
<dbReference type="EC" id="1.1.1.169" evidence="3 10"/>
<proteinExistence type="inferred from homology"/>
<keyword evidence="14" id="KW-1185">Reference proteome</keyword>
<dbReference type="InterPro" id="IPR036291">
    <property type="entry name" value="NAD(P)-bd_dom_sf"/>
</dbReference>
<dbReference type="OrthoDB" id="6530772at2"/>
<dbReference type="UniPathway" id="UPA00028">
    <property type="reaction ID" value="UER00004"/>
</dbReference>
<dbReference type="AlphaFoldDB" id="Q1N209"/>
<dbReference type="InterPro" id="IPR013752">
    <property type="entry name" value="KPA_reductase"/>
</dbReference>
<evidence type="ECO:0000256" key="9">
    <source>
        <dbReference type="ARBA" id="ARBA00048793"/>
    </source>
</evidence>
<accession>Q1N209</accession>
<dbReference type="InterPro" id="IPR003710">
    <property type="entry name" value="ApbA"/>
</dbReference>
<dbReference type="RefSeq" id="WP_007018406.1">
    <property type="nucleotide sequence ID" value="NZ_CH724116.1"/>
</dbReference>
<protein>
    <recommendedName>
        <fullName evidence="4 10">2-dehydropantoate 2-reductase</fullName>
        <ecNumber evidence="3 10">1.1.1.169</ecNumber>
    </recommendedName>
    <alternativeName>
        <fullName evidence="8 10">Ketopantoate reductase</fullName>
    </alternativeName>
</protein>
<comment type="similarity">
    <text evidence="2 10">Belongs to the ketopantoate reductase family.</text>
</comment>
<evidence type="ECO:0000313" key="14">
    <source>
        <dbReference type="Proteomes" id="UP000004263"/>
    </source>
</evidence>
<dbReference type="GO" id="GO:0005737">
    <property type="term" value="C:cytoplasm"/>
    <property type="evidence" value="ECO:0007669"/>
    <property type="project" value="TreeGrafter"/>
</dbReference>
<keyword evidence="5 10" id="KW-0566">Pantothenate biosynthesis</keyword>
<dbReference type="GO" id="GO:0008677">
    <property type="term" value="F:2-dehydropantoate 2-reductase activity"/>
    <property type="evidence" value="ECO:0007669"/>
    <property type="project" value="UniProtKB-EC"/>
</dbReference>
<evidence type="ECO:0000256" key="10">
    <source>
        <dbReference type="RuleBase" id="RU362068"/>
    </source>
</evidence>
<dbReference type="HOGENOM" id="CLU_031468_0_0_6"/>
<keyword evidence="6 10" id="KW-0521">NADP</keyword>
<organism evidence="13 14">
    <name type="scientific">Bermanella marisrubri</name>
    <dbReference type="NCBI Taxonomy" id="207949"/>
    <lineage>
        <taxon>Bacteria</taxon>
        <taxon>Pseudomonadati</taxon>
        <taxon>Pseudomonadota</taxon>
        <taxon>Gammaproteobacteria</taxon>
        <taxon>Oceanospirillales</taxon>
        <taxon>Oceanospirillaceae</taxon>
        <taxon>Bermanella</taxon>
    </lineage>
</organism>
<reference evidence="13 14" key="1">
    <citation type="submission" date="2006-03" db="EMBL/GenBank/DDBJ databases">
        <authorList>
            <person name="Pinhassi J."/>
            <person name="Pedros-Alio C."/>
            <person name="Ferriera S."/>
            <person name="Johnson J."/>
            <person name="Kravitz S."/>
            <person name="Halpern A."/>
            <person name="Remington K."/>
            <person name="Beeson K."/>
            <person name="Tran B."/>
            <person name="Rogers Y.-H."/>
            <person name="Friedman R."/>
            <person name="Venter J.C."/>
        </authorList>
    </citation>
    <scope>NUCLEOTIDE SEQUENCE [LARGE SCALE GENOMIC DNA]</scope>
    <source>
        <strain evidence="13 14">RED65</strain>
    </source>
</reference>
<dbReference type="NCBIfam" id="TIGR00745">
    <property type="entry name" value="apbA_panE"/>
    <property type="match status" value="1"/>
</dbReference>
<evidence type="ECO:0000256" key="8">
    <source>
        <dbReference type="ARBA" id="ARBA00032024"/>
    </source>
</evidence>
<evidence type="ECO:0000259" key="12">
    <source>
        <dbReference type="Pfam" id="PF08546"/>
    </source>
</evidence>
<dbReference type="SUPFAM" id="SSF51735">
    <property type="entry name" value="NAD(P)-binding Rossmann-fold domains"/>
    <property type="match status" value="1"/>
</dbReference>
<evidence type="ECO:0000256" key="4">
    <source>
        <dbReference type="ARBA" id="ARBA00019465"/>
    </source>
</evidence>
<dbReference type="Proteomes" id="UP000004263">
    <property type="component" value="Unassembled WGS sequence"/>
</dbReference>
<dbReference type="GO" id="GO:0015940">
    <property type="term" value="P:pantothenate biosynthetic process"/>
    <property type="evidence" value="ECO:0007669"/>
    <property type="project" value="UniProtKB-UniPathway"/>
</dbReference>
<sequence>MSSNSPHIVIAGAGSVGCYVGGRLAHGGARVSFLARERIQNDIDLHGMKVSDWQGYSANLDPSSIEISSHDRILKDADIIIVSVKSRDTLAMAQTIKRSGNTTATIFSFQNGVGNVAVLKTELPEHTIMPVMVPYNVLYTPGSKNKAAHFHCGTEGTLFCQNDSASETLMLAAQQAGLAMEYKPNMVNILWSKLLLNLNNPINALAGIPLKQQLEDKHYRKIFRLAIQEGLAVLRSAGINPGQVAAVPMGLVPVVLALPTFLFKRVAQKMLAIDPEARSSMWEDLQNRRPVEVDYITGELVKLGQQVNVPTPVNSKLIELVKTAHAMGQGSPCIDSMTLLNQVEAEQSHV</sequence>
<dbReference type="InterPro" id="IPR013332">
    <property type="entry name" value="KPR_N"/>
</dbReference>
<evidence type="ECO:0000256" key="3">
    <source>
        <dbReference type="ARBA" id="ARBA00013014"/>
    </source>
</evidence>
<dbReference type="GO" id="GO:0050661">
    <property type="term" value="F:NADP binding"/>
    <property type="evidence" value="ECO:0007669"/>
    <property type="project" value="TreeGrafter"/>
</dbReference>
<dbReference type="Pfam" id="PF08546">
    <property type="entry name" value="ApbA_C"/>
    <property type="match status" value="1"/>
</dbReference>
<comment type="catalytic activity">
    <reaction evidence="9 10">
        <text>(R)-pantoate + NADP(+) = 2-dehydropantoate + NADPH + H(+)</text>
        <dbReference type="Rhea" id="RHEA:16233"/>
        <dbReference type="ChEBI" id="CHEBI:11561"/>
        <dbReference type="ChEBI" id="CHEBI:15378"/>
        <dbReference type="ChEBI" id="CHEBI:15980"/>
        <dbReference type="ChEBI" id="CHEBI:57783"/>
        <dbReference type="ChEBI" id="CHEBI:58349"/>
        <dbReference type="EC" id="1.1.1.169"/>
    </reaction>
</comment>
<dbReference type="STRING" id="207949.RED65_15988"/>
<feature type="domain" description="Ketopantoate reductase C-terminal" evidence="12">
    <location>
        <begin position="186"/>
        <end position="323"/>
    </location>
</feature>
<evidence type="ECO:0000259" key="11">
    <source>
        <dbReference type="Pfam" id="PF02558"/>
    </source>
</evidence>
<gene>
    <name evidence="13" type="ORF">RED65_15988</name>
</gene>
<dbReference type="NCBIfam" id="NF006083">
    <property type="entry name" value="PRK08229.1"/>
    <property type="match status" value="1"/>
</dbReference>
<name>Q1N209_9GAMM</name>
<evidence type="ECO:0000256" key="7">
    <source>
        <dbReference type="ARBA" id="ARBA00023002"/>
    </source>
</evidence>
<dbReference type="PANTHER" id="PTHR43765">
    <property type="entry name" value="2-DEHYDROPANTOATE 2-REDUCTASE-RELATED"/>
    <property type="match status" value="1"/>
</dbReference>
<dbReference type="InterPro" id="IPR013328">
    <property type="entry name" value="6PGD_dom2"/>
</dbReference>
<evidence type="ECO:0000256" key="1">
    <source>
        <dbReference type="ARBA" id="ARBA00004994"/>
    </source>
</evidence>
<dbReference type="Pfam" id="PF02558">
    <property type="entry name" value="ApbA"/>
    <property type="match status" value="1"/>
</dbReference>
<evidence type="ECO:0000256" key="5">
    <source>
        <dbReference type="ARBA" id="ARBA00022655"/>
    </source>
</evidence>
<feature type="domain" description="Ketopantoate reductase N-terminal" evidence="11">
    <location>
        <begin position="8"/>
        <end position="136"/>
    </location>
</feature>
<dbReference type="InterPro" id="IPR050838">
    <property type="entry name" value="Ketopantoate_reductase"/>
</dbReference>
<dbReference type="SUPFAM" id="SSF48179">
    <property type="entry name" value="6-phosphogluconate dehydrogenase C-terminal domain-like"/>
    <property type="match status" value="1"/>
</dbReference>
<dbReference type="EMBL" id="AAQH01000008">
    <property type="protein sequence ID" value="EAT12355.1"/>
    <property type="molecule type" value="Genomic_DNA"/>
</dbReference>
<dbReference type="InterPro" id="IPR008927">
    <property type="entry name" value="6-PGluconate_DH-like_C_sf"/>
</dbReference>
<comment type="function">
    <text evidence="10">Catalyzes the NADPH-dependent reduction of ketopantoate into pantoic acid.</text>
</comment>
<comment type="caution">
    <text evidence="13">The sequence shown here is derived from an EMBL/GenBank/DDBJ whole genome shotgun (WGS) entry which is preliminary data.</text>
</comment>